<evidence type="ECO:0000313" key="2">
    <source>
        <dbReference type="Proteomes" id="UP001346149"/>
    </source>
</evidence>
<dbReference type="EMBL" id="JAXQNO010000015">
    <property type="protein sequence ID" value="KAK4783494.1"/>
    <property type="molecule type" value="Genomic_DNA"/>
</dbReference>
<gene>
    <name evidence="1" type="ORF">SAY86_007868</name>
</gene>
<keyword evidence="2" id="KW-1185">Reference proteome</keyword>
<proteinExistence type="predicted"/>
<accession>A0AAN7LFV4</accession>
<protein>
    <submittedName>
        <fullName evidence="1">Uncharacterized protein</fullName>
    </submittedName>
</protein>
<evidence type="ECO:0000313" key="1">
    <source>
        <dbReference type="EMBL" id="KAK4783494.1"/>
    </source>
</evidence>
<name>A0AAN7LFV4_TRANT</name>
<dbReference type="Proteomes" id="UP001346149">
    <property type="component" value="Unassembled WGS sequence"/>
</dbReference>
<sequence length="109" mass="12674">MLPLVLSWDSGSCRLLSSVYSYLTVSRLRADLYTSLAGFKLKIWCCLVTNFWIEASNNVAGHCDSFDNQQDAGSFTFTRFCDYVLKNFVKLRVHLCDFFQSYAWLLWDE</sequence>
<comment type="caution">
    <text evidence="1">The sequence shown here is derived from an EMBL/GenBank/DDBJ whole genome shotgun (WGS) entry which is preliminary data.</text>
</comment>
<reference evidence="1 2" key="1">
    <citation type="journal article" date="2023" name="Hortic Res">
        <title>Pangenome of water caltrop reveals structural variations and asymmetric subgenome divergence after allopolyploidization.</title>
        <authorList>
            <person name="Zhang X."/>
            <person name="Chen Y."/>
            <person name="Wang L."/>
            <person name="Yuan Y."/>
            <person name="Fang M."/>
            <person name="Shi L."/>
            <person name="Lu R."/>
            <person name="Comes H.P."/>
            <person name="Ma Y."/>
            <person name="Chen Y."/>
            <person name="Huang G."/>
            <person name="Zhou Y."/>
            <person name="Zheng Z."/>
            <person name="Qiu Y."/>
        </authorList>
    </citation>
    <scope>NUCLEOTIDE SEQUENCE [LARGE SCALE GENOMIC DNA]</scope>
    <source>
        <strain evidence="1">F231</strain>
    </source>
</reference>
<dbReference type="AlphaFoldDB" id="A0AAN7LFV4"/>
<organism evidence="1 2">
    <name type="scientific">Trapa natans</name>
    <name type="common">Water chestnut</name>
    <dbReference type="NCBI Taxonomy" id="22666"/>
    <lineage>
        <taxon>Eukaryota</taxon>
        <taxon>Viridiplantae</taxon>
        <taxon>Streptophyta</taxon>
        <taxon>Embryophyta</taxon>
        <taxon>Tracheophyta</taxon>
        <taxon>Spermatophyta</taxon>
        <taxon>Magnoliopsida</taxon>
        <taxon>eudicotyledons</taxon>
        <taxon>Gunneridae</taxon>
        <taxon>Pentapetalae</taxon>
        <taxon>rosids</taxon>
        <taxon>malvids</taxon>
        <taxon>Myrtales</taxon>
        <taxon>Lythraceae</taxon>
        <taxon>Trapa</taxon>
    </lineage>
</organism>